<dbReference type="AlphaFoldDB" id="A0A2S8SQ29"/>
<keyword evidence="3" id="KW-1185">Reference proteome</keyword>
<dbReference type="Gene3D" id="1.20.120.1630">
    <property type="match status" value="1"/>
</dbReference>
<feature type="transmembrane region" description="Helical" evidence="1">
    <location>
        <begin position="38"/>
        <end position="60"/>
    </location>
</feature>
<evidence type="ECO:0000313" key="3">
    <source>
        <dbReference type="Proteomes" id="UP000237684"/>
    </source>
</evidence>
<evidence type="ECO:0000256" key="1">
    <source>
        <dbReference type="SAM" id="Phobius"/>
    </source>
</evidence>
<organism evidence="2 3">
    <name type="scientific">Abditibacterium utsteinense</name>
    <dbReference type="NCBI Taxonomy" id="1960156"/>
    <lineage>
        <taxon>Bacteria</taxon>
        <taxon>Pseudomonadati</taxon>
        <taxon>Abditibacteriota</taxon>
        <taxon>Abditibacteriia</taxon>
        <taxon>Abditibacteriales</taxon>
        <taxon>Abditibacteriaceae</taxon>
        <taxon>Abditibacterium</taxon>
    </lineage>
</organism>
<gene>
    <name evidence="2" type="ORF">B1R32_1199</name>
</gene>
<reference evidence="2 3" key="1">
    <citation type="journal article" date="2018" name="Syst. Appl. Microbiol.">
        <title>Abditibacterium utsteinense sp. nov., the first cultivated member of candidate phylum FBP, isolated from ice-free Antarctic soil samples.</title>
        <authorList>
            <person name="Tahon G."/>
            <person name="Tytgat B."/>
            <person name="Lebbe L."/>
            <person name="Carlier A."/>
            <person name="Willems A."/>
        </authorList>
    </citation>
    <scope>NUCLEOTIDE SEQUENCE [LARGE SCALE GENOMIC DNA]</scope>
    <source>
        <strain evidence="2 3">LMG 29911</strain>
    </source>
</reference>
<comment type="caution">
    <text evidence="2">The sequence shown here is derived from an EMBL/GenBank/DDBJ whole genome shotgun (WGS) entry which is preliminary data.</text>
</comment>
<keyword evidence="1" id="KW-1133">Transmembrane helix</keyword>
<dbReference type="Proteomes" id="UP000237684">
    <property type="component" value="Unassembled WGS sequence"/>
</dbReference>
<evidence type="ECO:0000313" key="2">
    <source>
        <dbReference type="EMBL" id="PQV62869.1"/>
    </source>
</evidence>
<sequence length="212" mass="23430">MAKIGAATLTFAAWHSLLCSDGAKNSARALLGARRGTGWYRAFFMAQSALTTGALVLYVLRQPHRIVYQARGAMKILGWAGQIASLGVAALALRELDTAKFIGCKGVKETRKSVSADEIEEAQAQGPELENHDTEIRATGVFRFSRHPLEWAPIALLFFSPTLKTNWLAFDLLAAVYSVVGALHEEKRLERQSEAYAKYQKQVSFWVGKPKF</sequence>
<keyword evidence="1" id="KW-0472">Membrane</keyword>
<proteinExistence type="predicted"/>
<dbReference type="EMBL" id="NIGF01000019">
    <property type="protein sequence ID" value="PQV62869.1"/>
    <property type="molecule type" value="Genomic_DNA"/>
</dbReference>
<keyword evidence="1" id="KW-0812">Transmembrane</keyword>
<protein>
    <submittedName>
        <fullName evidence="2">Uncharacterized protein</fullName>
    </submittedName>
</protein>
<dbReference type="InParanoid" id="A0A2S8SQ29"/>
<accession>A0A2S8SQ29</accession>
<name>A0A2S8SQ29_9BACT</name>